<reference evidence="1" key="1">
    <citation type="journal article" date="2021" name="PeerJ">
        <title>Extensive microbial diversity within the chicken gut microbiome revealed by metagenomics and culture.</title>
        <authorList>
            <person name="Gilroy R."/>
            <person name="Ravi A."/>
            <person name="Getino M."/>
            <person name="Pursley I."/>
            <person name="Horton D.L."/>
            <person name="Alikhan N.F."/>
            <person name="Baker D."/>
            <person name="Gharbi K."/>
            <person name="Hall N."/>
            <person name="Watson M."/>
            <person name="Adriaenssens E.M."/>
            <person name="Foster-Nyarko E."/>
            <person name="Jarju S."/>
            <person name="Secka A."/>
            <person name="Antonio M."/>
            <person name="Oren A."/>
            <person name="Chaudhuri R.R."/>
            <person name="La Ragione R."/>
            <person name="Hildebrand F."/>
            <person name="Pallen M.J."/>
        </authorList>
    </citation>
    <scope>NUCLEOTIDE SEQUENCE</scope>
    <source>
        <strain evidence="1">Gambia11-129</strain>
    </source>
</reference>
<organism evidence="1 2">
    <name type="scientific">Candidatus Ornithospirochaeta avicola</name>
    <dbReference type="NCBI Taxonomy" id="2840896"/>
    <lineage>
        <taxon>Bacteria</taxon>
        <taxon>Pseudomonadati</taxon>
        <taxon>Spirochaetota</taxon>
        <taxon>Spirochaetia</taxon>
        <taxon>Spirochaetales</taxon>
        <taxon>Spirochaetaceae</taxon>
        <taxon>Spirochaetaceae incertae sedis</taxon>
        <taxon>Candidatus Ornithospirochaeta</taxon>
    </lineage>
</organism>
<dbReference type="SUPFAM" id="SSF47598">
    <property type="entry name" value="Ribbon-helix-helix"/>
    <property type="match status" value="1"/>
</dbReference>
<comment type="caution">
    <text evidence="1">The sequence shown here is derived from an EMBL/GenBank/DDBJ whole genome shotgun (WGS) entry which is preliminary data.</text>
</comment>
<evidence type="ECO:0000313" key="2">
    <source>
        <dbReference type="Proteomes" id="UP000823936"/>
    </source>
</evidence>
<dbReference type="Proteomes" id="UP000823936">
    <property type="component" value="Unassembled WGS sequence"/>
</dbReference>
<name>A0A9D1PU19_9SPIO</name>
<protein>
    <submittedName>
        <fullName evidence="1">Ribbon-helix-helix protein, CopG family</fullName>
    </submittedName>
</protein>
<accession>A0A9D1PU19</accession>
<gene>
    <name evidence="1" type="ORF">IAB12_03105</name>
</gene>
<reference evidence="1" key="2">
    <citation type="submission" date="2021-04" db="EMBL/GenBank/DDBJ databases">
        <authorList>
            <person name="Gilroy R."/>
        </authorList>
    </citation>
    <scope>NUCLEOTIDE SEQUENCE</scope>
    <source>
        <strain evidence="1">Gambia11-129</strain>
    </source>
</reference>
<dbReference type="EMBL" id="DXHU01000014">
    <property type="protein sequence ID" value="HIV98753.1"/>
    <property type="molecule type" value="Genomic_DNA"/>
</dbReference>
<dbReference type="AlphaFoldDB" id="A0A9D1PU19"/>
<proteinExistence type="predicted"/>
<sequence length="82" mass="9203">MPIPNSTAMTTATFRISPELKARVDNLAKMTRRSSSSIYLQLVEDHIGELEEVYRCLAIRDGIKAGTIRTYTTEEAEKELGL</sequence>
<evidence type="ECO:0000313" key="1">
    <source>
        <dbReference type="EMBL" id="HIV98753.1"/>
    </source>
</evidence>
<dbReference type="InterPro" id="IPR010985">
    <property type="entry name" value="Ribbon_hlx_hlx"/>
</dbReference>
<dbReference type="GO" id="GO:0006355">
    <property type="term" value="P:regulation of DNA-templated transcription"/>
    <property type="evidence" value="ECO:0007669"/>
    <property type="project" value="InterPro"/>
</dbReference>